<gene>
    <name evidence="1" type="ORF">KS407_18180</name>
</gene>
<evidence type="ECO:0000313" key="1">
    <source>
        <dbReference type="EMBL" id="MBU9723349.1"/>
    </source>
</evidence>
<dbReference type="RefSeq" id="WP_216943384.1">
    <property type="nucleotide sequence ID" value="NZ_JAHQCR010000075.1"/>
</dbReference>
<sequence>MLIATLSVVAALNYNGYSSSIEDCIENNGNVTEDRLGFLGFSWTVACEK</sequence>
<organism evidence="1 2">
    <name type="scientific">Evansella alkalicola</name>
    <dbReference type="NCBI Taxonomy" id="745819"/>
    <lineage>
        <taxon>Bacteria</taxon>
        <taxon>Bacillati</taxon>
        <taxon>Bacillota</taxon>
        <taxon>Bacilli</taxon>
        <taxon>Bacillales</taxon>
        <taxon>Bacillaceae</taxon>
        <taxon>Evansella</taxon>
    </lineage>
</organism>
<reference evidence="1 2" key="1">
    <citation type="submission" date="2021-06" db="EMBL/GenBank/DDBJ databases">
        <title>Bacillus sp. RD4P76, an endophyte from a halophyte.</title>
        <authorList>
            <person name="Sun J.-Q."/>
        </authorList>
    </citation>
    <scope>NUCLEOTIDE SEQUENCE [LARGE SCALE GENOMIC DNA]</scope>
    <source>
        <strain evidence="1 2">JCM 17098</strain>
    </source>
</reference>
<proteinExistence type="predicted"/>
<keyword evidence="2" id="KW-1185">Reference proteome</keyword>
<protein>
    <submittedName>
        <fullName evidence="1">Uncharacterized protein</fullName>
    </submittedName>
</protein>
<dbReference type="Proteomes" id="UP000790580">
    <property type="component" value="Unassembled WGS sequence"/>
</dbReference>
<dbReference type="EMBL" id="JAHQCR010000075">
    <property type="protein sequence ID" value="MBU9723349.1"/>
    <property type="molecule type" value="Genomic_DNA"/>
</dbReference>
<name>A0ABS6JXN8_9BACI</name>
<accession>A0ABS6JXN8</accession>
<evidence type="ECO:0000313" key="2">
    <source>
        <dbReference type="Proteomes" id="UP000790580"/>
    </source>
</evidence>
<comment type="caution">
    <text evidence="1">The sequence shown here is derived from an EMBL/GenBank/DDBJ whole genome shotgun (WGS) entry which is preliminary data.</text>
</comment>